<dbReference type="InterPro" id="IPR012910">
    <property type="entry name" value="Plug_dom"/>
</dbReference>
<dbReference type="PROSITE" id="PS52016">
    <property type="entry name" value="TONB_DEPENDENT_REC_3"/>
    <property type="match status" value="1"/>
</dbReference>
<organism evidence="14 15">
    <name type="scientific">Parashewanella curva</name>
    <dbReference type="NCBI Taxonomy" id="2338552"/>
    <lineage>
        <taxon>Bacteria</taxon>
        <taxon>Pseudomonadati</taxon>
        <taxon>Pseudomonadota</taxon>
        <taxon>Gammaproteobacteria</taxon>
        <taxon>Alteromonadales</taxon>
        <taxon>Shewanellaceae</taxon>
        <taxon>Parashewanella</taxon>
    </lineage>
</organism>
<dbReference type="InterPro" id="IPR000531">
    <property type="entry name" value="Beta-barrel_TonB"/>
</dbReference>
<keyword evidence="11" id="KW-0732">Signal</keyword>
<evidence type="ECO:0000256" key="11">
    <source>
        <dbReference type="SAM" id="SignalP"/>
    </source>
</evidence>
<comment type="subcellular location">
    <subcellularLocation>
        <location evidence="1 8">Cell outer membrane</location>
        <topology evidence="1 8">Multi-pass membrane protein</topology>
    </subcellularLocation>
</comment>
<comment type="caution">
    <text evidence="14">The sequence shown here is derived from an EMBL/GenBank/DDBJ whole genome shotgun (WGS) entry which is preliminary data.</text>
</comment>
<keyword evidence="2 8" id="KW-0813">Transport</keyword>
<evidence type="ECO:0000256" key="2">
    <source>
        <dbReference type="ARBA" id="ARBA00022448"/>
    </source>
</evidence>
<feature type="domain" description="TonB-dependent receptor plug" evidence="13">
    <location>
        <begin position="54"/>
        <end position="169"/>
    </location>
</feature>
<feature type="region of interest" description="Disordered" evidence="10">
    <location>
        <begin position="553"/>
        <end position="575"/>
    </location>
</feature>
<dbReference type="InterPro" id="IPR037066">
    <property type="entry name" value="Plug_dom_sf"/>
</dbReference>
<evidence type="ECO:0000256" key="6">
    <source>
        <dbReference type="ARBA" id="ARBA00023136"/>
    </source>
</evidence>
<keyword evidence="7 8" id="KW-0998">Cell outer membrane</keyword>
<reference evidence="14 15" key="1">
    <citation type="submission" date="2018-09" db="EMBL/GenBank/DDBJ databases">
        <title>Phylogeny of the Shewanellaceae, and recommendation for two new genera, Pseudoshewanella and Parashewanella.</title>
        <authorList>
            <person name="Wang G."/>
        </authorList>
    </citation>
    <scope>NUCLEOTIDE SEQUENCE [LARGE SCALE GENOMIC DNA]</scope>
    <source>
        <strain evidence="14 15">C51</strain>
    </source>
</reference>
<evidence type="ECO:0000256" key="1">
    <source>
        <dbReference type="ARBA" id="ARBA00004571"/>
    </source>
</evidence>
<keyword evidence="3 8" id="KW-1134">Transmembrane beta strand</keyword>
<evidence type="ECO:0000256" key="5">
    <source>
        <dbReference type="ARBA" id="ARBA00023077"/>
    </source>
</evidence>
<dbReference type="InterPro" id="IPR039426">
    <property type="entry name" value="TonB-dep_rcpt-like"/>
</dbReference>
<dbReference type="EMBL" id="QZEI01000017">
    <property type="protein sequence ID" value="RLV60330.1"/>
    <property type="molecule type" value="Genomic_DNA"/>
</dbReference>
<keyword evidence="5 9" id="KW-0798">TonB box</keyword>
<dbReference type="Gene3D" id="2.170.130.10">
    <property type="entry name" value="TonB-dependent receptor, plug domain"/>
    <property type="match status" value="1"/>
</dbReference>
<dbReference type="PANTHER" id="PTHR47234:SF2">
    <property type="entry name" value="TONB-DEPENDENT RECEPTOR"/>
    <property type="match status" value="1"/>
</dbReference>
<dbReference type="Pfam" id="PF07715">
    <property type="entry name" value="Plug"/>
    <property type="match status" value="1"/>
</dbReference>
<evidence type="ECO:0000256" key="4">
    <source>
        <dbReference type="ARBA" id="ARBA00022692"/>
    </source>
</evidence>
<dbReference type="RefSeq" id="WP_121838362.1">
    <property type="nucleotide sequence ID" value="NZ_ML014766.1"/>
</dbReference>
<evidence type="ECO:0000313" key="14">
    <source>
        <dbReference type="EMBL" id="RLV60330.1"/>
    </source>
</evidence>
<name>A0A3L8PYN2_9GAMM</name>
<feature type="compositionally biased region" description="Polar residues" evidence="10">
    <location>
        <begin position="561"/>
        <end position="575"/>
    </location>
</feature>
<evidence type="ECO:0000259" key="12">
    <source>
        <dbReference type="Pfam" id="PF00593"/>
    </source>
</evidence>
<comment type="similarity">
    <text evidence="8 9">Belongs to the TonB-dependent receptor family.</text>
</comment>
<dbReference type="OrthoDB" id="176248at2"/>
<dbReference type="SUPFAM" id="SSF56935">
    <property type="entry name" value="Porins"/>
    <property type="match status" value="1"/>
</dbReference>
<feature type="signal peptide" evidence="11">
    <location>
        <begin position="1"/>
        <end position="31"/>
    </location>
</feature>
<evidence type="ECO:0000256" key="10">
    <source>
        <dbReference type="SAM" id="MobiDB-lite"/>
    </source>
</evidence>
<evidence type="ECO:0000256" key="8">
    <source>
        <dbReference type="PROSITE-ProRule" id="PRU01360"/>
    </source>
</evidence>
<evidence type="ECO:0000259" key="13">
    <source>
        <dbReference type="Pfam" id="PF07715"/>
    </source>
</evidence>
<keyword evidence="4 8" id="KW-0812">Transmembrane</keyword>
<evidence type="ECO:0000256" key="7">
    <source>
        <dbReference type="ARBA" id="ARBA00023237"/>
    </source>
</evidence>
<keyword evidence="6 8" id="KW-0472">Membrane</keyword>
<evidence type="ECO:0000256" key="3">
    <source>
        <dbReference type="ARBA" id="ARBA00022452"/>
    </source>
</evidence>
<proteinExistence type="inferred from homology"/>
<dbReference type="AlphaFoldDB" id="A0A3L8PYN2"/>
<feature type="chain" id="PRO_5018292140" evidence="11">
    <location>
        <begin position="32"/>
        <end position="963"/>
    </location>
</feature>
<keyword evidence="14" id="KW-0675">Receptor</keyword>
<accession>A0A3L8PYN2</accession>
<dbReference type="PANTHER" id="PTHR47234">
    <property type="match status" value="1"/>
</dbReference>
<evidence type="ECO:0000313" key="15">
    <source>
        <dbReference type="Proteomes" id="UP000281474"/>
    </source>
</evidence>
<evidence type="ECO:0000256" key="9">
    <source>
        <dbReference type="RuleBase" id="RU003357"/>
    </source>
</evidence>
<dbReference type="Proteomes" id="UP000281474">
    <property type="component" value="Unassembled WGS sequence"/>
</dbReference>
<dbReference type="InterPro" id="IPR036942">
    <property type="entry name" value="Beta-barrel_TonB_sf"/>
</dbReference>
<sequence length="963" mass="103642">MLKNNLLAKSVKFALIGGAATAAFTSTAVLAEEDGAKVERIEVTGSRIQRTDIETVTPITSIGRAEIMATGAINVADVLNQSPVAIAGSDQSNTSFSTSSVGLNTTSLRGLGEARTLVLVNGRRFVSGVSPSSGYAVDLNAIPTSMIERIDILKSASSAVYGSDAVAGVVNIITRKDFEGVEVDALAGISQESDRQKHAINITAGNTWDTGNATFAVGYDEDKGLKSSDRDFSRFDQAVVLDKDGNEMIGNIFSSYPPQGRVGGLNADGTPFNFAHEEGKNRFNRASYRQLVTPLKRSYVAFNIREAISDDIEFFGEANWNSSKTFDSTIEPTPFSTDDVFLPARGGKGGIKLSNPMVPQKLRDALIAQRNAAIKAREEARKKDPSLPVINPLTDDDIIPTLVRRMVEFGARSTDLERSTIRFVNGIDWAINDNWNFNGYVSWGQTDQSQENGGQVNVERAALAFDVIKDANGNLVCRNELARLQGCVPLNLFGAGTVTQDAVDYVRSPAKVSGQVQQFVVAGSVTGELPLELPGGNIGVAMGVEHRLEKGTFKPGDLAQTGASSTNKSEPTDGSFTSDDVFVEAVLPVLDNLELDLAARYTDHEITGGDTTWNAGIKYSPIESLSLRASAAKAVRTPNIADLFGGRGETFAGVTDPCNNVKASDTSEVAKNCLSIPSIAARVARDGSFKLTQVEAQSTGGTVGGSKDVKAEIADTLSLGFVWQVIDGLSMTVDYYDISIDNAIATTGRTTVLNRCFEVSKDKFDPTCDGKVVRDGNGALTEVHSGKSNENRIETSGVDIELNYTMDLGDGTLKADLVWNHANKFETTPLRGGETIDSVGEVLSPDDRANLNLYYTLNELDLSWRMRYWSASTDSNEGSNFNFTNFKPLEKFNNFGGVVYHDMSVGYHITDKVQATLNVRNIFDKQPQFAGQGFSSGGTGINTVSEAFDVTGRYFQLGFNVKF</sequence>
<keyword evidence="15" id="KW-1185">Reference proteome</keyword>
<dbReference type="Gene3D" id="2.40.170.20">
    <property type="entry name" value="TonB-dependent receptor, beta-barrel domain"/>
    <property type="match status" value="1"/>
</dbReference>
<gene>
    <name evidence="14" type="ORF">D5018_07330</name>
</gene>
<dbReference type="Pfam" id="PF00593">
    <property type="entry name" value="TonB_dep_Rec_b-barrel"/>
    <property type="match status" value="1"/>
</dbReference>
<dbReference type="GO" id="GO:0009279">
    <property type="term" value="C:cell outer membrane"/>
    <property type="evidence" value="ECO:0007669"/>
    <property type="project" value="UniProtKB-SubCell"/>
</dbReference>
<protein>
    <submittedName>
        <fullName evidence="14">TonB-dependent receptor</fullName>
    </submittedName>
</protein>
<feature type="domain" description="TonB-dependent receptor-like beta-barrel" evidence="12">
    <location>
        <begin position="409"/>
        <end position="922"/>
    </location>
</feature>